<evidence type="ECO:0000259" key="5">
    <source>
        <dbReference type="SMART" id="SM00499"/>
    </source>
</evidence>
<dbReference type="InterPro" id="IPR016140">
    <property type="entry name" value="Bifunc_inhib/LTP/seed_store"/>
</dbReference>
<dbReference type="PRINTS" id="PR00382">
    <property type="entry name" value="LIPIDTRNSFER"/>
</dbReference>
<dbReference type="GeneID" id="113857593"/>
<proteinExistence type="inferred from homology"/>
<dbReference type="InterPro" id="IPR036312">
    <property type="entry name" value="Bifun_inhib/LTP/seed_sf"/>
</dbReference>
<evidence type="ECO:0000256" key="4">
    <source>
        <dbReference type="SAM" id="SignalP"/>
    </source>
</evidence>
<keyword evidence="3" id="KW-0446">Lipid-binding</keyword>
<protein>
    <recommendedName>
        <fullName evidence="3">Non-specific lipid-transfer protein</fullName>
    </recommendedName>
</protein>
<organism evidence="6 7">
    <name type="scientific">Abrus precatorius</name>
    <name type="common">Indian licorice</name>
    <name type="synonym">Glycine abrus</name>
    <dbReference type="NCBI Taxonomy" id="3816"/>
    <lineage>
        <taxon>Eukaryota</taxon>
        <taxon>Viridiplantae</taxon>
        <taxon>Streptophyta</taxon>
        <taxon>Embryophyta</taxon>
        <taxon>Tracheophyta</taxon>
        <taxon>Spermatophyta</taxon>
        <taxon>Magnoliopsida</taxon>
        <taxon>eudicotyledons</taxon>
        <taxon>Gunneridae</taxon>
        <taxon>Pentapetalae</taxon>
        <taxon>rosids</taxon>
        <taxon>fabids</taxon>
        <taxon>Fabales</taxon>
        <taxon>Fabaceae</taxon>
        <taxon>Papilionoideae</taxon>
        <taxon>50 kb inversion clade</taxon>
        <taxon>NPAAA clade</taxon>
        <taxon>indigoferoid/millettioid clade</taxon>
        <taxon>Abreae</taxon>
        <taxon>Abrus</taxon>
    </lineage>
</organism>
<dbReference type="AlphaFoldDB" id="A0A8B8KNP4"/>
<dbReference type="InterPro" id="IPR000528">
    <property type="entry name" value="Plant_nsLTP"/>
</dbReference>
<accession>A0A8B8KNP4</accession>
<dbReference type="CDD" id="cd01960">
    <property type="entry name" value="nsLTP1"/>
    <property type="match status" value="1"/>
</dbReference>
<comment type="similarity">
    <text evidence="1 3">Belongs to the plant LTP family.</text>
</comment>
<feature type="domain" description="Bifunctional inhibitor/plant lipid transfer protein/seed storage helical" evidence="5">
    <location>
        <begin position="31"/>
        <end position="114"/>
    </location>
</feature>
<evidence type="ECO:0000256" key="3">
    <source>
        <dbReference type="RuleBase" id="RU000628"/>
    </source>
</evidence>
<gene>
    <name evidence="7" type="primary">LOC113857593</name>
</gene>
<reference evidence="7" key="2">
    <citation type="submission" date="2025-08" db="UniProtKB">
        <authorList>
            <consortium name="RefSeq"/>
        </authorList>
    </citation>
    <scope>IDENTIFICATION</scope>
    <source>
        <tissue evidence="7">Young leaves</tissue>
    </source>
</reference>
<dbReference type="PANTHER" id="PTHR33076">
    <property type="entry name" value="NON-SPECIFIC LIPID-TRANSFER PROTEIN 2-RELATED"/>
    <property type="match status" value="1"/>
</dbReference>
<comment type="function">
    <text evidence="3">Plant non-specific lipid-transfer proteins transfer phospholipids as well as galactolipids across membranes. May play a role in wax or cutin deposition in the cell walls of expanding epidermal cells and certain secretory tissues.</text>
</comment>
<dbReference type="Proteomes" id="UP000694853">
    <property type="component" value="Unplaced"/>
</dbReference>
<dbReference type="Gene3D" id="1.10.110.10">
    <property type="entry name" value="Plant lipid-transfer and hydrophobic proteins"/>
    <property type="match status" value="1"/>
</dbReference>
<evidence type="ECO:0000313" key="6">
    <source>
        <dbReference type="Proteomes" id="UP000694853"/>
    </source>
</evidence>
<evidence type="ECO:0000256" key="1">
    <source>
        <dbReference type="ARBA" id="ARBA00009748"/>
    </source>
</evidence>
<keyword evidence="6" id="KW-1185">Reference proteome</keyword>
<dbReference type="SMART" id="SM00499">
    <property type="entry name" value="AAI"/>
    <property type="match status" value="1"/>
</dbReference>
<dbReference type="RefSeq" id="XP_027345456.1">
    <property type="nucleotide sequence ID" value="XM_027489655.1"/>
</dbReference>
<dbReference type="GO" id="GO:0006869">
    <property type="term" value="P:lipid transport"/>
    <property type="evidence" value="ECO:0007669"/>
    <property type="project" value="InterPro"/>
</dbReference>
<keyword evidence="2" id="KW-1015">Disulfide bond</keyword>
<reference evidence="6" key="1">
    <citation type="journal article" date="2019" name="Toxins">
        <title>Detection of Abrin-Like and Prepropulchellin-Like Toxin Genes and Transcripts Using Whole Genome Sequencing and Full-Length Transcript Sequencing of Abrus precatorius.</title>
        <authorList>
            <person name="Hovde B.T."/>
            <person name="Daligault H.E."/>
            <person name="Hanschen E.R."/>
            <person name="Kunde Y.A."/>
            <person name="Johnson M.B."/>
            <person name="Starkenburg S.R."/>
            <person name="Johnson S.L."/>
        </authorList>
    </citation>
    <scope>NUCLEOTIDE SEQUENCE [LARGE SCALE GENOMIC DNA]</scope>
</reference>
<evidence type="ECO:0000256" key="2">
    <source>
        <dbReference type="ARBA" id="ARBA00023157"/>
    </source>
</evidence>
<keyword evidence="3" id="KW-0813">Transport</keyword>
<feature type="chain" id="PRO_5034039823" description="Non-specific lipid-transfer protein" evidence="4">
    <location>
        <begin position="25"/>
        <end position="118"/>
    </location>
</feature>
<dbReference type="OrthoDB" id="1419039at2759"/>
<evidence type="ECO:0000313" key="7">
    <source>
        <dbReference type="RefSeq" id="XP_027345456.1"/>
    </source>
</evidence>
<dbReference type="SUPFAM" id="SSF47699">
    <property type="entry name" value="Bifunctional inhibitor/lipid-transfer protein/seed storage 2S albumin"/>
    <property type="match status" value="1"/>
</dbReference>
<sequence length="118" mass="12718">MVKMMNVIVAVMTLCLMLSTFSTGQIDEITCDEAISLLQPCKPYLVGSAEISGQCCEGANTVFLRASTTQNRRDVCNCLKIAASKNGVKPDRAKQLPQLCKIDLPVPVVPSIDCNTVP</sequence>
<dbReference type="Pfam" id="PF00234">
    <property type="entry name" value="Tryp_alpha_amyl"/>
    <property type="match status" value="1"/>
</dbReference>
<feature type="signal peptide" evidence="4">
    <location>
        <begin position="1"/>
        <end position="24"/>
    </location>
</feature>
<keyword evidence="4" id="KW-0732">Signal</keyword>
<dbReference type="KEGG" id="aprc:113857593"/>
<dbReference type="GO" id="GO:0008289">
    <property type="term" value="F:lipid binding"/>
    <property type="evidence" value="ECO:0007669"/>
    <property type="project" value="UniProtKB-KW"/>
</dbReference>
<name>A0A8B8KNP4_ABRPR</name>